<dbReference type="InParanoid" id="A0A0L0H9A0"/>
<protein>
    <recommendedName>
        <fullName evidence="2">NAD(P)-binding domain-containing protein</fullName>
    </recommendedName>
</protein>
<reference evidence="3 4" key="1">
    <citation type="submission" date="2009-08" db="EMBL/GenBank/DDBJ databases">
        <title>The Genome Sequence of Spizellomyces punctatus strain DAOM BR117.</title>
        <authorList>
            <consortium name="The Broad Institute Genome Sequencing Platform"/>
            <person name="Russ C."/>
            <person name="Cuomo C."/>
            <person name="Shea T."/>
            <person name="Young S.K."/>
            <person name="Zeng Q."/>
            <person name="Koehrsen M."/>
            <person name="Haas B."/>
            <person name="Borodovsky M."/>
            <person name="Guigo R."/>
            <person name="Alvarado L."/>
            <person name="Berlin A."/>
            <person name="Bochicchio J."/>
            <person name="Borenstein D."/>
            <person name="Chapman S."/>
            <person name="Chen Z."/>
            <person name="Engels R."/>
            <person name="Freedman E."/>
            <person name="Gellesch M."/>
            <person name="Goldberg J."/>
            <person name="Griggs A."/>
            <person name="Gujja S."/>
            <person name="Heiman D."/>
            <person name="Hepburn T."/>
            <person name="Howarth C."/>
            <person name="Jen D."/>
            <person name="Larson L."/>
            <person name="Lewis B."/>
            <person name="Mehta T."/>
            <person name="Park D."/>
            <person name="Pearson M."/>
            <person name="Roberts A."/>
            <person name="Saif S."/>
            <person name="Shenoy N."/>
            <person name="Sisk P."/>
            <person name="Stolte C."/>
            <person name="Sykes S."/>
            <person name="Thomson T."/>
            <person name="Walk T."/>
            <person name="White J."/>
            <person name="Yandava C."/>
            <person name="Burger G."/>
            <person name="Gray M.W."/>
            <person name="Holland P.W.H."/>
            <person name="King N."/>
            <person name="Lang F.B.F."/>
            <person name="Roger A.J."/>
            <person name="Ruiz-Trillo I."/>
            <person name="Lander E."/>
            <person name="Nusbaum C."/>
        </authorList>
    </citation>
    <scope>NUCLEOTIDE SEQUENCE [LARGE SCALE GENOMIC DNA]</scope>
    <source>
        <strain evidence="3 4">DAOM BR117</strain>
    </source>
</reference>
<comment type="similarity">
    <text evidence="1">Belongs to the avfA family.</text>
</comment>
<dbReference type="Pfam" id="PF13460">
    <property type="entry name" value="NAD_binding_10"/>
    <property type="match status" value="1"/>
</dbReference>
<dbReference type="Gene3D" id="3.40.50.720">
    <property type="entry name" value="NAD(P)-binding Rossmann-like Domain"/>
    <property type="match status" value="1"/>
</dbReference>
<dbReference type="InterPro" id="IPR051606">
    <property type="entry name" value="Polyketide_Oxido-like"/>
</dbReference>
<dbReference type="EMBL" id="KQ257461">
    <property type="protein sequence ID" value="KNC98100.1"/>
    <property type="molecule type" value="Genomic_DNA"/>
</dbReference>
<dbReference type="InterPro" id="IPR016040">
    <property type="entry name" value="NAD(P)-bd_dom"/>
</dbReference>
<dbReference type="GO" id="GO:0004074">
    <property type="term" value="F:biliverdin reductase [NAD(P)H] activity"/>
    <property type="evidence" value="ECO:0007669"/>
    <property type="project" value="TreeGrafter"/>
</dbReference>
<feature type="domain" description="NAD(P)-binding" evidence="2">
    <location>
        <begin position="32"/>
        <end position="199"/>
    </location>
</feature>
<dbReference type="OMA" id="RVLAHCM"/>
<dbReference type="VEuPathDB" id="FungiDB:SPPG_06509"/>
<organism evidence="3 4">
    <name type="scientific">Spizellomyces punctatus (strain DAOM BR117)</name>
    <dbReference type="NCBI Taxonomy" id="645134"/>
    <lineage>
        <taxon>Eukaryota</taxon>
        <taxon>Fungi</taxon>
        <taxon>Fungi incertae sedis</taxon>
        <taxon>Chytridiomycota</taxon>
        <taxon>Chytridiomycota incertae sedis</taxon>
        <taxon>Chytridiomycetes</taxon>
        <taxon>Spizellomycetales</taxon>
        <taxon>Spizellomycetaceae</taxon>
        <taxon>Spizellomyces</taxon>
    </lineage>
</organism>
<dbReference type="Proteomes" id="UP000053201">
    <property type="component" value="Unassembled WGS sequence"/>
</dbReference>
<keyword evidence="4" id="KW-1185">Reference proteome</keyword>
<evidence type="ECO:0000256" key="1">
    <source>
        <dbReference type="ARBA" id="ARBA00038376"/>
    </source>
</evidence>
<dbReference type="GeneID" id="27689803"/>
<proteinExistence type="inferred from homology"/>
<dbReference type="OrthoDB" id="63935at2759"/>
<dbReference type="RefSeq" id="XP_016606140.1">
    <property type="nucleotide sequence ID" value="XM_016754709.1"/>
</dbReference>
<sequence length="288" mass="31827">MLHSAHSTFQHNHISNTYNTQQSRNMKCLLFGASRGCGLEAAFELLSSGHDVTLFLRNVNVIESHPRVQSLPVDQHSRLHTVKGDAFVKEDVERAFDSIGSDLGTVLFSIGGRPSFKNPLALKLEPPEVCERGIGVMLPVLKAYGEKHGVEPRLIVVSSSGLGTVGHAELPLIMKPMYSWLLKEPHADKEKLEAHIYHSAGLRHPDATIDQSTQTSLHTRSLPENGWLKEFVIVRPAFLTDGPCTGTYRADEHLKTYTISRADIGHFIGNECVGEVCKWVNKAVTVGY</sequence>
<dbReference type="PANTHER" id="PTHR43355:SF2">
    <property type="entry name" value="FLAVIN REDUCTASE (NADPH)"/>
    <property type="match status" value="1"/>
</dbReference>
<dbReference type="AlphaFoldDB" id="A0A0L0H9A0"/>
<name>A0A0L0H9A0_SPIPD</name>
<evidence type="ECO:0000313" key="4">
    <source>
        <dbReference type="Proteomes" id="UP000053201"/>
    </source>
</evidence>
<evidence type="ECO:0000259" key="2">
    <source>
        <dbReference type="Pfam" id="PF13460"/>
    </source>
</evidence>
<dbReference type="STRING" id="645134.A0A0L0H9A0"/>
<dbReference type="SUPFAM" id="SSF51735">
    <property type="entry name" value="NAD(P)-binding Rossmann-fold domains"/>
    <property type="match status" value="1"/>
</dbReference>
<dbReference type="eggNOG" id="ENOG502S3UW">
    <property type="taxonomic scope" value="Eukaryota"/>
</dbReference>
<dbReference type="GO" id="GO:0042602">
    <property type="term" value="F:riboflavin reductase (NADPH) activity"/>
    <property type="evidence" value="ECO:0007669"/>
    <property type="project" value="TreeGrafter"/>
</dbReference>
<accession>A0A0L0H9A0</accession>
<dbReference type="InterPro" id="IPR036291">
    <property type="entry name" value="NAD(P)-bd_dom_sf"/>
</dbReference>
<dbReference type="PANTHER" id="PTHR43355">
    <property type="entry name" value="FLAVIN REDUCTASE (NADPH)"/>
    <property type="match status" value="1"/>
</dbReference>
<gene>
    <name evidence="3" type="ORF">SPPG_06509</name>
</gene>
<evidence type="ECO:0000313" key="3">
    <source>
        <dbReference type="EMBL" id="KNC98100.1"/>
    </source>
</evidence>